<keyword evidence="2" id="KW-1185">Reference proteome</keyword>
<protein>
    <submittedName>
        <fullName evidence="1">Uncharacterized protein</fullName>
    </submittedName>
</protein>
<dbReference type="Proteomes" id="UP000736672">
    <property type="component" value="Unassembled WGS sequence"/>
</dbReference>
<organism evidence="1 2">
    <name type="scientific">Fusarium solani</name>
    <name type="common">Filamentous fungus</name>
    <dbReference type="NCBI Taxonomy" id="169388"/>
    <lineage>
        <taxon>Eukaryota</taxon>
        <taxon>Fungi</taxon>
        <taxon>Dikarya</taxon>
        <taxon>Ascomycota</taxon>
        <taxon>Pezizomycotina</taxon>
        <taxon>Sordariomycetes</taxon>
        <taxon>Hypocreomycetidae</taxon>
        <taxon>Hypocreales</taxon>
        <taxon>Nectriaceae</taxon>
        <taxon>Fusarium</taxon>
        <taxon>Fusarium solani species complex</taxon>
    </lineage>
</organism>
<gene>
    <name evidence="1" type="ORF">B0J15DRAFT_382177</name>
</gene>
<dbReference type="EMBL" id="JAGTJS010000040">
    <property type="protein sequence ID" value="KAH7230270.1"/>
    <property type="molecule type" value="Genomic_DNA"/>
</dbReference>
<dbReference type="OrthoDB" id="5007632at2759"/>
<comment type="caution">
    <text evidence="1">The sequence shown here is derived from an EMBL/GenBank/DDBJ whole genome shotgun (WGS) entry which is preliminary data.</text>
</comment>
<feature type="non-terminal residue" evidence="1">
    <location>
        <position position="185"/>
    </location>
</feature>
<accession>A0A9P9G1A6</accession>
<evidence type="ECO:0000313" key="1">
    <source>
        <dbReference type="EMBL" id="KAH7230270.1"/>
    </source>
</evidence>
<feature type="non-terminal residue" evidence="1">
    <location>
        <position position="1"/>
    </location>
</feature>
<sequence>DSFVRLLTDYYKFCSRTFWDVTVQRAPAGGWPSINHGTLARLQKNGQAVELLCQLPYPDFDASQVAFTPLIMDQTRVVDWRSEYIHALIRNDRLETKPEPFTNRDPSLTPSCACIATSAGRNGYFVVVDNEDGYIYLGDPNGEYDEPESELNATLGRFNHDPGNKWRDSISGVNVYRPADFFALC</sequence>
<proteinExistence type="predicted"/>
<name>A0A9P9G1A6_FUSSL</name>
<evidence type="ECO:0000313" key="2">
    <source>
        <dbReference type="Proteomes" id="UP000736672"/>
    </source>
</evidence>
<reference evidence="1" key="1">
    <citation type="journal article" date="2021" name="Nat. Commun.">
        <title>Genetic determinants of endophytism in the Arabidopsis root mycobiome.</title>
        <authorList>
            <person name="Mesny F."/>
            <person name="Miyauchi S."/>
            <person name="Thiergart T."/>
            <person name="Pickel B."/>
            <person name="Atanasova L."/>
            <person name="Karlsson M."/>
            <person name="Huettel B."/>
            <person name="Barry K.W."/>
            <person name="Haridas S."/>
            <person name="Chen C."/>
            <person name="Bauer D."/>
            <person name="Andreopoulos W."/>
            <person name="Pangilinan J."/>
            <person name="LaButti K."/>
            <person name="Riley R."/>
            <person name="Lipzen A."/>
            <person name="Clum A."/>
            <person name="Drula E."/>
            <person name="Henrissat B."/>
            <person name="Kohler A."/>
            <person name="Grigoriev I.V."/>
            <person name="Martin F.M."/>
            <person name="Hacquard S."/>
        </authorList>
    </citation>
    <scope>NUCLEOTIDE SEQUENCE</scope>
    <source>
        <strain evidence="1">FSSC 5 MPI-SDFR-AT-0091</strain>
    </source>
</reference>
<dbReference type="AlphaFoldDB" id="A0A9P9G1A6"/>